<comment type="caution">
    <text evidence="2">The sequence shown here is derived from an EMBL/GenBank/DDBJ whole genome shotgun (WGS) entry which is preliminary data.</text>
</comment>
<dbReference type="Proteomes" id="UP000612899">
    <property type="component" value="Unassembled WGS sequence"/>
</dbReference>
<reference evidence="2" key="1">
    <citation type="submission" date="2021-01" db="EMBL/GenBank/DDBJ databases">
        <title>Whole genome shotgun sequence of Rhizocola hellebori NBRC 109834.</title>
        <authorList>
            <person name="Komaki H."/>
            <person name="Tamura T."/>
        </authorList>
    </citation>
    <scope>NUCLEOTIDE SEQUENCE</scope>
    <source>
        <strain evidence="2">NBRC 109834</strain>
    </source>
</reference>
<sequence length="101" mass="10557">MGRDIAVGNLLLRDGGLAAVIDFGTCGVGDPACDLAIAWTLLSGASRDAFQSAIQVDDGTWARGQGWALWKALITYARAPNRDHPHAAEAKRVIGEIVAAA</sequence>
<protein>
    <recommendedName>
        <fullName evidence="1">Aminoglycoside phosphotransferase domain-containing protein</fullName>
    </recommendedName>
</protein>
<evidence type="ECO:0000259" key="1">
    <source>
        <dbReference type="Pfam" id="PF01636"/>
    </source>
</evidence>
<feature type="domain" description="Aminoglycoside phosphotransferase" evidence="1">
    <location>
        <begin position="3"/>
        <end position="67"/>
    </location>
</feature>
<dbReference type="Gene3D" id="3.90.1200.10">
    <property type="match status" value="1"/>
</dbReference>
<dbReference type="EMBL" id="BONY01000003">
    <property type="protein sequence ID" value="GIH02590.1"/>
    <property type="molecule type" value="Genomic_DNA"/>
</dbReference>
<dbReference type="AlphaFoldDB" id="A0A8J3VDC4"/>
<evidence type="ECO:0000313" key="2">
    <source>
        <dbReference type="EMBL" id="GIH02590.1"/>
    </source>
</evidence>
<dbReference type="RefSeq" id="WP_203906537.1">
    <property type="nucleotide sequence ID" value="NZ_BONY01000003.1"/>
</dbReference>
<accession>A0A8J3VDC4</accession>
<gene>
    <name evidence="2" type="ORF">Rhe02_06570</name>
</gene>
<name>A0A8J3VDC4_9ACTN</name>
<dbReference type="InterPro" id="IPR002575">
    <property type="entry name" value="Aminoglycoside_PTrfase"/>
</dbReference>
<evidence type="ECO:0000313" key="3">
    <source>
        <dbReference type="Proteomes" id="UP000612899"/>
    </source>
</evidence>
<dbReference type="SUPFAM" id="SSF56112">
    <property type="entry name" value="Protein kinase-like (PK-like)"/>
    <property type="match status" value="1"/>
</dbReference>
<organism evidence="2 3">
    <name type="scientific">Rhizocola hellebori</name>
    <dbReference type="NCBI Taxonomy" id="1392758"/>
    <lineage>
        <taxon>Bacteria</taxon>
        <taxon>Bacillati</taxon>
        <taxon>Actinomycetota</taxon>
        <taxon>Actinomycetes</taxon>
        <taxon>Micromonosporales</taxon>
        <taxon>Micromonosporaceae</taxon>
        <taxon>Rhizocola</taxon>
    </lineage>
</organism>
<dbReference type="Pfam" id="PF01636">
    <property type="entry name" value="APH"/>
    <property type="match status" value="1"/>
</dbReference>
<proteinExistence type="predicted"/>
<keyword evidence="3" id="KW-1185">Reference proteome</keyword>
<dbReference type="InterPro" id="IPR011009">
    <property type="entry name" value="Kinase-like_dom_sf"/>
</dbReference>